<keyword evidence="7" id="KW-1185">Reference proteome</keyword>
<keyword evidence="2" id="KW-0479">Metal-binding</keyword>
<feature type="domain" description="CENP-V/GFA" evidence="5">
    <location>
        <begin position="6"/>
        <end position="112"/>
    </location>
</feature>
<dbReference type="GO" id="GO:0046872">
    <property type="term" value="F:metal ion binding"/>
    <property type="evidence" value="ECO:0007669"/>
    <property type="project" value="UniProtKB-KW"/>
</dbReference>
<dbReference type="PANTHER" id="PTHR33337:SF40">
    <property type="entry name" value="CENP-V_GFA DOMAIN-CONTAINING PROTEIN-RELATED"/>
    <property type="match status" value="1"/>
</dbReference>
<dbReference type="SUPFAM" id="SSF51316">
    <property type="entry name" value="Mss4-like"/>
    <property type="match status" value="1"/>
</dbReference>
<dbReference type="PANTHER" id="PTHR33337">
    <property type="entry name" value="GFA DOMAIN-CONTAINING PROTEIN"/>
    <property type="match status" value="1"/>
</dbReference>
<gene>
    <name evidence="6" type="ORF">IC608_08715</name>
</gene>
<dbReference type="PROSITE" id="PS51891">
    <property type="entry name" value="CENP_V_GFA"/>
    <property type="match status" value="1"/>
</dbReference>
<evidence type="ECO:0000256" key="2">
    <source>
        <dbReference type="ARBA" id="ARBA00022723"/>
    </source>
</evidence>
<comment type="similarity">
    <text evidence="1">Belongs to the Gfa family.</text>
</comment>
<proteinExistence type="inferred from homology"/>
<keyword evidence="3" id="KW-0862">Zinc</keyword>
<dbReference type="RefSeq" id="WP_191774565.1">
    <property type="nucleotide sequence ID" value="NZ_JACYFU010000002.1"/>
</dbReference>
<dbReference type="Gene3D" id="3.90.1590.10">
    <property type="entry name" value="glutathione-dependent formaldehyde- activating enzyme (gfa)"/>
    <property type="match status" value="1"/>
</dbReference>
<evidence type="ECO:0000259" key="5">
    <source>
        <dbReference type="PROSITE" id="PS51891"/>
    </source>
</evidence>
<comment type="caution">
    <text evidence="6">The sequence shown here is derived from an EMBL/GenBank/DDBJ whole genome shotgun (WGS) entry which is preliminary data.</text>
</comment>
<evidence type="ECO:0000256" key="1">
    <source>
        <dbReference type="ARBA" id="ARBA00005495"/>
    </source>
</evidence>
<organism evidence="6 7">
    <name type="scientific">Devosia oryzisoli</name>
    <dbReference type="NCBI Taxonomy" id="2774138"/>
    <lineage>
        <taxon>Bacteria</taxon>
        <taxon>Pseudomonadati</taxon>
        <taxon>Pseudomonadota</taxon>
        <taxon>Alphaproteobacteria</taxon>
        <taxon>Hyphomicrobiales</taxon>
        <taxon>Devosiaceae</taxon>
        <taxon>Devosia</taxon>
    </lineage>
</organism>
<dbReference type="GO" id="GO:0016846">
    <property type="term" value="F:carbon-sulfur lyase activity"/>
    <property type="evidence" value="ECO:0007669"/>
    <property type="project" value="InterPro"/>
</dbReference>
<dbReference type="InterPro" id="IPR006913">
    <property type="entry name" value="CENP-V/GFA"/>
</dbReference>
<evidence type="ECO:0000313" key="6">
    <source>
        <dbReference type="EMBL" id="MBD8065556.1"/>
    </source>
</evidence>
<dbReference type="AlphaFoldDB" id="A0A927FX03"/>
<dbReference type="InterPro" id="IPR011057">
    <property type="entry name" value="Mss4-like_sf"/>
</dbReference>
<reference evidence="6" key="1">
    <citation type="submission" date="2020-09" db="EMBL/GenBank/DDBJ databases">
        <title>Genome seq and assembly of Devosia sp.</title>
        <authorList>
            <person name="Chhetri G."/>
        </authorList>
    </citation>
    <scope>NUCLEOTIDE SEQUENCE</scope>
    <source>
        <strain evidence="6">PTR5</strain>
    </source>
</reference>
<accession>A0A927FX03</accession>
<name>A0A927FX03_9HYPH</name>
<dbReference type="EMBL" id="JACYFU010000002">
    <property type="protein sequence ID" value="MBD8065556.1"/>
    <property type="molecule type" value="Genomic_DNA"/>
</dbReference>
<evidence type="ECO:0000313" key="7">
    <source>
        <dbReference type="Proteomes" id="UP000654108"/>
    </source>
</evidence>
<evidence type="ECO:0000256" key="4">
    <source>
        <dbReference type="ARBA" id="ARBA00023239"/>
    </source>
</evidence>
<protein>
    <submittedName>
        <fullName evidence="6">GFA family protein</fullName>
    </submittedName>
</protein>
<evidence type="ECO:0000256" key="3">
    <source>
        <dbReference type="ARBA" id="ARBA00022833"/>
    </source>
</evidence>
<sequence>MADEIRTGGCLCGAVRYEVRGEPFKSGLCHCADCRKITGSAFLAYADWRADQFSYEGHVETYAGRSFCPRCGSHTFNLNDAGVEIHLGTLDDAPSGIAPQVEGWCKRREPWLPAMPGLPMFPEDP</sequence>
<dbReference type="Proteomes" id="UP000654108">
    <property type="component" value="Unassembled WGS sequence"/>
</dbReference>
<keyword evidence="4" id="KW-0456">Lyase</keyword>
<dbReference type="Pfam" id="PF04828">
    <property type="entry name" value="GFA"/>
    <property type="match status" value="1"/>
</dbReference>